<protein>
    <submittedName>
        <fullName evidence="1">Uncharacterized protein</fullName>
    </submittedName>
</protein>
<keyword evidence="2" id="KW-1185">Reference proteome</keyword>
<dbReference type="EMBL" id="WBMS02000015">
    <property type="protein sequence ID" value="MWA02722.1"/>
    <property type="molecule type" value="Genomic_DNA"/>
</dbReference>
<organism evidence="1 2">
    <name type="scientific">Actinomadura physcomitrii</name>
    <dbReference type="NCBI Taxonomy" id="2650748"/>
    <lineage>
        <taxon>Bacteria</taxon>
        <taxon>Bacillati</taxon>
        <taxon>Actinomycetota</taxon>
        <taxon>Actinomycetes</taxon>
        <taxon>Streptosporangiales</taxon>
        <taxon>Thermomonosporaceae</taxon>
        <taxon>Actinomadura</taxon>
    </lineage>
</organism>
<dbReference type="RefSeq" id="WP_151595200.1">
    <property type="nucleotide sequence ID" value="NZ_WBMS02000015.1"/>
</dbReference>
<sequence length="69" mass="7314">MIAQHLTPLPGGYSAVLNQLDLFGKPDAAVALRLAHAISEVSGAKGEPLLKLIETVWSTLRPEPTPGVR</sequence>
<name>A0A6I4MAD4_9ACTN</name>
<proteinExistence type="predicted"/>
<reference evidence="1" key="1">
    <citation type="submission" date="2019-12" db="EMBL/GenBank/DDBJ databases">
        <title>Actinomadura physcomitrii sp. nov., a novel actinomycete isolated from moss [Physcomitrium sphaericum (Ludw) Fuernr].</title>
        <authorList>
            <person name="Zhuang X."/>
        </authorList>
    </citation>
    <scope>NUCLEOTIDE SEQUENCE [LARGE SCALE GENOMIC DNA]</scope>
    <source>
        <strain evidence="1">LD22</strain>
    </source>
</reference>
<comment type="caution">
    <text evidence="1">The sequence shown here is derived from an EMBL/GenBank/DDBJ whole genome shotgun (WGS) entry which is preliminary data.</text>
</comment>
<accession>A0A6I4MAD4</accession>
<gene>
    <name evidence="1" type="ORF">F8568_020555</name>
</gene>
<evidence type="ECO:0000313" key="2">
    <source>
        <dbReference type="Proteomes" id="UP000462055"/>
    </source>
</evidence>
<evidence type="ECO:0000313" key="1">
    <source>
        <dbReference type="EMBL" id="MWA02722.1"/>
    </source>
</evidence>
<dbReference type="AlphaFoldDB" id="A0A6I4MAD4"/>
<dbReference type="Proteomes" id="UP000462055">
    <property type="component" value="Unassembled WGS sequence"/>
</dbReference>